<comment type="caution">
    <text evidence="2">The sequence shown here is derived from an EMBL/GenBank/DDBJ whole genome shotgun (WGS) entry which is preliminary data.</text>
</comment>
<sequence>MVEIERCTLLSESQEFIGARMRDPLTSRIITVNEIKNLRENFLRDITASEEAALLCKENPAGLVSPWHCTNTMRILLFLPFCFSSSLQVTQAKQLGFAGLLEESKSRGGKGMVITEKGNKQDMAPGSTGT</sequence>
<accession>A0A3M0KJ28</accession>
<proteinExistence type="predicted"/>
<keyword evidence="3" id="KW-1185">Reference proteome</keyword>
<dbReference type="Proteomes" id="UP000269221">
    <property type="component" value="Unassembled WGS sequence"/>
</dbReference>
<protein>
    <submittedName>
        <fullName evidence="2">Uncharacterized protein</fullName>
    </submittedName>
</protein>
<feature type="region of interest" description="Disordered" evidence="1">
    <location>
        <begin position="109"/>
        <end position="130"/>
    </location>
</feature>
<name>A0A3M0KJ28_HIRRU</name>
<dbReference type="AlphaFoldDB" id="A0A3M0KJ28"/>
<dbReference type="EMBL" id="QRBI01000106">
    <property type="protein sequence ID" value="RMC13248.1"/>
    <property type="molecule type" value="Genomic_DNA"/>
</dbReference>
<evidence type="ECO:0000313" key="2">
    <source>
        <dbReference type="EMBL" id="RMC13248.1"/>
    </source>
</evidence>
<gene>
    <name evidence="2" type="ORF">DUI87_10782</name>
</gene>
<evidence type="ECO:0000313" key="3">
    <source>
        <dbReference type="Proteomes" id="UP000269221"/>
    </source>
</evidence>
<reference evidence="2 3" key="1">
    <citation type="submission" date="2018-07" db="EMBL/GenBank/DDBJ databases">
        <title>A high quality draft genome assembly of the barn swallow (H. rustica rustica).</title>
        <authorList>
            <person name="Formenti G."/>
            <person name="Chiara M."/>
            <person name="Poveda L."/>
            <person name="Francoijs K.-J."/>
            <person name="Bonisoli-Alquati A."/>
            <person name="Canova L."/>
            <person name="Gianfranceschi L."/>
            <person name="Horner D.S."/>
            <person name="Saino N."/>
        </authorList>
    </citation>
    <scope>NUCLEOTIDE SEQUENCE [LARGE SCALE GENOMIC DNA]</scope>
    <source>
        <strain evidence="2">Chelidonia</strain>
        <tissue evidence="2">Blood</tissue>
    </source>
</reference>
<organism evidence="2 3">
    <name type="scientific">Hirundo rustica rustica</name>
    <dbReference type="NCBI Taxonomy" id="333673"/>
    <lineage>
        <taxon>Eukaryota</taxon>
        <taxon>Metazoa</taxon>
        <taxon>Chordata</taxon>
        <taxon>Craniata</taxon>
        <taxon>Vertebrata</taxon>
        <taxon>Euteleostomi</taxon>
        <taxon>Archelosauria</taxon>
        <taxon>Archosauria</taxon>
        <taxon>Dinosauria</taxon>
        <taxon>Saurischia</taxon>
        <taxon>Theropoda</taxon>
        <taxon>Coelurosauria</taxon>
        <taxon>Aves</taxon>
        <taxon>Neognathae</taxon>
        <taxon>Neoaves</taxon>
        <taxon>Telluraves</taxon>
        <taxon>Australaves</taxon>
        <taxon>Passeriformes</taxon>
        <taxon>Sylvioidea</taxon>
        <taxon>Hirundinidae</taxon>
        <taxon>Hirundo</taxon>
    </lineage>
</organism>
<evidence type="ECO:0000256" key="1">
    <source>
        <dbReference type="SAM" id="MobiDB-lite"/>
    </source>
</evidence>